<feature type="domain" description="Clr5" evidence="4">
    <location>
        <begin position="11"/>
        <end position="61"/>
    </location>
</feature>
<reference evidence="5 6" key="1">
    <citation type="submission" date="2023-01" db="EMBL/GenBank/DDBJ databases">
        <title>Analysis of 21 Apiospora genomes using comparative genomics revels a genus with tremendous synthesis potential of carbohydrate active enzymes and secondary metabolites.</title>
        <authorList>
            <person name="Sorensen T."/>
        </authorList>
    </citation>
    <scope>NUCLEOTIDE SEQUENCE [LARGE SCALE GENOMIC DNA]</scope>
    <source>
        <strain evidence="5 6">CBS 20057</strain>
    </source>
</reference>
<dbReference type="SUPFAM" id="SSF48403">
    <property type="entry name" value="Ankyrin repeat"/>
    <property type="match status" value="2"/>
</dbReference>
<dbReference type="PANTHER" id="PTHR24123:SF33">
    <property type="entry name" value="PROTEIN HOS4"/>
    <property type="match status" value="1"/>
</dbReference>
<dbReference type="SMART" id="SM00248">
    <property type="entry name" value="ANK"/>
    <property type="match status" value="9"/>
</dbReference>
<keyword evidence="1" id="KW-0677">Repeat</keyword>
<dbReference type="PROSITE" id="PS50088">
    <property type="entry name" value="ANK_REPEAT"/>
    <property type="match status" value="3"/>
</dbReference>
<evidence type="ECO:0000259" key="4">
    <source>
        <dbReference type="Pfam" id="PF14420"/>
    </source>
</evidence>
<comment type="caution">
    <text evidence="5">The sequence shown here is derived from an EMBL/GenBank/DDBJ whole genome shotgun (WGS) entry which is preliminary data.</text>
</comment>
<evidence type="ECO:0000256" key="1">
    <source>
        <dbReference type="ARBA" id="ARBA00022737"/>
    </source>
</evidence>
<keyword evidence="2 3" id="KW-0040">ANK repeat</keyword>
<dbReference type="PROSITE" id="PS50297">
    <property type="entry name" value="ANK_REP_REGION"/>
    <property type="match status" value="3"/>
</dbReference>
<evidence type="ECO:0000256" key="3">
    <source>
        <dbReference type="PROSITE-ProRule" id="PRU00023"/>
    </source>
</evidence>
<evidence type="ECO:0000256" key="2">
    <source>
        <dbReference type="ARBA" id="ARBA00023043"/>
    </source>
</evidence>
<gene>
    <name evidence="5" type="ORF">PG991_003424</name>
</gene>
<dbReference type="InterPro" id="IPR002110">
    <property type="entry name" value="Ankyrin_rpt"/>
</dbReference>
<protein>
    <recommendedName>
        <fullName evidence="4">Clr5 domain-containing protein</fullName>
    </recommendedName>
</protein>
<sequence>MSSLINTSPSEQAWDAHRSELEELYVEKNKSVREIRSYMTEKYNFNASPHHYNKHLNTQWKCVKKSSSTSWKVALPYVLRINREGKEAQVMIGGKLKTPQEVCNAMVRYRKFIHDGDTVGDMPTLPSDVIVRAVVQPTTVTIAPQLPFHVMERVLTLPLRSDTNLSVQALSRNGSLNGTLRTIMPPEHSESSLMNATTRSFTSPLHRSLLYSMANNFTGLSDMPKADILRILKQDTTQGLFLALADAPKLYGVQALVRGLFRAALEAGDTETVVFILKQSPSIVNEAIGIYRPDNQSRTTPIELASAKGHLDVVRALINAGADLKCWQATEYFFENHRRSESTMSDRARIMELLLDNGLDLTTDQLERTIFQIEGDLADRLIMKHILANHQDWRHDSVLWKTFHYLNFFTCYKALQTLAGCGADLTACMGNDWPGDDGSSPTILEILSGRFDGKEFHDLLDGFPQMPVTEKVVLTVLQQSADLSVIRRTLLHGPDTSADDRYRLELLDTARRREVLVLLAVLKYLSSGRSEDLEGLRESMLVAGLTGEVEKMKNLLVTAEESFGLTGSEFLSPCAWAIPKMIEAKQPMSALTLIEAGGVQGINHPTIGGRVANLGDAIRYEQFSLIRVLLDAGADPDRGDFKLEDDSGKLHGYGSCYKGFLSIAIKEGRDEMIRNLLDVGADVSKGFPPPLSVAMRYKRLDVAQTLISHGADINGTTWEWDPTPLQCAIGTSDAGVVQFALEHGADPHDPEAINNAFQNGRDIFTTMLNEHKRRYRRGRKGWEVLVLRTCIDSNNLDTFKDLVLTYMADVHCPPGNDTHLPKSTTFAYAIEKSKETGPRFLEFLMQNKDKLNCFPNTLISRRPRKTAFLVAVETNHLPTVELLLKHGFRINEPRGIGERRTPLQQAVENGCTEIIQVLLDNGMSVNEPAAYNGGATALQLASIKGYFPIAKLLLENGAEVDAPGATINGVTALEGAAQHGRLDTVALLLGFDAADRGKDMRQLRRAIRYARKEGHVEVEQLLDGFVETGVIPEKMGFYPDLVELDD</sequence>
<dbReference type="Pfam" id="PF13637">
    <property type="entry name" value="Ank_4"/>
    <property type="match status" value="1"/>
</dbReference>
<keyword evidence="6" id="KW-1185">Reference proteome</keyword>
<proteinExistence type="predicted"/>
<dbReference type="Proteomes" id="UP001396898">
    <property type="component" value="Unassembled WGS sequence"/>
</dbReference>
<dbReference type="InterPro" id="IPR025676">
    <property type="entry name" value="Clr5_dom"/>
</dbReference>
<evidence type="ECO:0000313" key="5">
    <source>
        <dbReference type="EMBL" id="KAK8026368.1"/>
    </source>
</evidence>
<feature type="repeat" description="ANK" evidence="3">
    <location>
        <begin position="297"/>
        <end position="324"/>
    </location>
</feature>
<dbReference type="Pfam" id="PF00023">
    <property type="entry name" value="Ank"/>
    <property type="match status" value="1"/>
</dbReference>
<dbReference type="Gene3D" id="1.25.40.20">
    <property type="entry name" value="Ankyrin repeat-containing domain"/>
    <property type="match status" value="3"/>
</dbReference>
<dbReference type="InterPro" id="IPR051165">
    <property type="entry name" value="Multifunctional_ANK_Repeat"/>
</dbReference>
<feature type="repeat" description="ANK" evidence="3">
    <location>
        <begin position="933"/>
        <end position="965"/>
    </location>
</feature>
<dbReference type="PANTHER" id="PTHR24123">
    <property type="entry name" value="ANKYRIN REPEAT-CONTAINING"/>
    <property type="match status" value="1"/>
</dbReference>
<organism evidence="5 6">
    <name type="scientific">Apiospora marii</name>
    <dbReference type="NCBI Taxonomy" id="335849"/>
    <lineage>
        <taxon>Eukaryota</taxon>
        <taxon>Fungi</taxon>
        <taxon>Dikarya</taxon>
        <taxon>Ascomycota</taxon>
        <taxon>Pezizomycotina</taxon>
        <taxon>Sordariomycetes</taxon>
        <taxon>Xylariomycetidae</taxon>
        <taxon>Amphisphaeriales</taxon>
        <taxon>Apiosporaceae</taxon>
        <taxon>Apiospora</taxon>
    </lineage>
</organism>
<dbReference type="InterPro" id="IPR036770">
    <property type="entry name" value="Ankyrin_rpt-contain_sf"/>
</dbReference>
<dbReference type="EMBL" id="JAQQWI010000007">
    <property type="protein sequence ID" value="KAK8026368.1"/>
    <property type="molecule type" value="Genomic_DNA"/>
</dbReference>
<dbReference type="Pfam" id="PF12796">
    <property type="entry name" value="Ank_2"/>
    <property type="match status" value="1"/>
</dbReference>
<evidence type="ECO:0000313" key="6">
    <source>
        <dbReference type="Proteomes" id="UP001396898"/>
    </source>
</evidence>
<accession>A0ABR1S4T9</accession>
<name>A0ABR1S4T9_9PEZI</name>
<feature type="repeat" description="ANK" evidence="3">
    <location>
        <begin position="898"/>
        <end position="930"/>
    </location>
</feature>
<dbReference type="Pfam" id="PF14420">
    <property type="entry name" value="Clr5"/>
    <property type="match status" value="1"/>
</dbReference>